<feature type="compositionally biased region" description="Low complexity" evidence="10">
    <location>
        <begin position="1020"/>
        <end position="1031"/>
    </location>
</feature>
<name>A0A8C5LL27_9ANUR</name>
<dbReference type="Pfam" id="PF25552">
    <property type="entry name" value="LIFR_D4"/>
    <property type="match status" value="1"/>
</dbReference>
<dbReference type="Gene3D" id="2.60.40.10">
    <property type="entry name" value="Immunoglobulins"/>
    <property type="match status" value="7"/>
</dbReference>
<sequence length="1079" mass="120697">MWDKLHHCFFLAAIFSCFPWSIHSQDSLDFFQNLTCLTHDIDYLLCSWETPLPPSSDIIYDICYRSSESLRCFKTNESRLMVEFKIFTTYDFTIRTETDRGPAEIRFQKSSEEIQFVPHTPEILSFDADYKSDDLNVTWRWNTSSCLDGVAVKWAVEILRSENLIAVKTGEFTTECDQQKTEFQWSWTSEMSLECTSHSVRIRCYVNEEHYGGAVMWSEWSELHTVYGSSQENAYPQDKVVAVGSSVTFCCTVKGEHYSIQFQSTTFPAIQISKNTSYIELKNLNVSGDSGDNLICNTSNNDEPIGSVIFVGYPPDKPQNFSCETHDLKDIECKWGLGRETGLMGERSTTYTLYESNTGKTIECKEDTCTVKVIEGQTLYEFVLRALNVLGQSAASLAINVMERVHLYAPSLLKVSEISPNRASVSWEMIGRLAPLQILCEIEKHTVNGGTKMFNVTFFGISDGSCTHIVRNLRPYHVYDFRVHCATADHFWKWSNWSLTVRHHTSQAAPSRKPEIWREITGTSENRTITIYWKPLSTAEANGPVISYEVSWKPLQSNTKPKRESLSASHNNTQIILNGYEGDYEITVQANNSAGLSPASKITTVQLPNEYVEFEQQVGTGDGINITWTYDSNVSCGHVIQWRPLSSSLPSHTHWNKLLSPSNSAFIPSALFPHGVRCNVSVFGCEANKYKLLKVVTGYTQELSPKAAPNFTVVGTTSESVQIKWDAIPDEDLQGFLQGYVLYIVKKEQDAPIASARDLILHADKEIIKNVTNPALDNLTAGELQSGTSYYLGLVAYTRSGEGPMKLVNVVTNENAMGLILAILIPILVAVLLGVLISTICYRKREWIKETFYPEIPNPENSKALQFQKNLNEGNKNVKVLEMNPCTPNNVEVVQTVPKVLDTEINSPSTEDLIKLPEDGLDTDENHVVISYCPPAVSEDAVLDQSGVSSQVVYIDVQSMYQPQGNAEEQPDDDLDGAGYKPQMHLAINAVKDSQAPAEDNIAEEVSGYRPQENPETWAGESPGSPSSLESNMDNASFGSPCSVNSRHFLIPPVDDKDSLKPTHVGWSISSLFQNKQDD</sequence>
<evidence type="ECO:0000256" key="3">
    <source>
        <dbReference type="ARBA" id="ARBA00022692"/>
    </source>
</evidence>
<keyword evidence="8" id="KW-0675">Receptor</keyword>
<dbReference type="InterPro" id="IPR036116">
    <property type="entry name" value="FN3_sf"/>
</dbReference>
<dbReference type="OrthoDB" id="6382334at2759"/>
<keyword evidence="7 11" id="KW-0472">Membrane</keyword>
<dbReference type="InterPro" id="IPR048497">
    <property type="entry name" value="LIF-R-like_Ig-like"/>
</dbReference>
<evidence type="ECO:0000256" key="11">
    <source>
        <dbReference type="SAM" id="Phobius"/>
    </source>
</evidence>
<dbReference type="FunFam" id="2.60.40.10:FF:000607">
    <property type="entry name" value="Leukemia inhibitory factor receptor"/>
    <property type="match status" value="1"/>
</dbReference>
<dbReference type="InterPro" id="IPR013783">
    <property type="entry name" value="Ig-like_fold"/>
</dbReference>
<dbReference type="GeneTree" id="ENSGT00940000155776"/>
<dbReference type="SMART" id="SM00060">
    <property type="entry name" value="FN3"/>
    <property type="match status" value="5"/>
</dbReference>
<dbReference type="InterPro" id="IPR052672">
    <property type="entry name" value="Type1_Cytokine_Rcpt_Type2"/>
</dbReference>
<feature type="domain" description="Fibronectin type-III" evidence="13">
    <location>
        <begin position="513"/>
        <end position="610"/>
    </location>
</feature>
<dbReference type="InterPro" id="IPR003961">
    <property type="entry name" value="FN3_dom"/>
</dbReference>
<dbReference type="Pfam" id="PF21177">
    <property type="entry name" value="LIF-R_Ig-like"/>
    <property type="match status" value="1"/>
</dbReference>
<dbReference type="Pfam" id="PF00041">
    <property type="entry name" value="fn3"/>
    <property type="match status" value="1"/>
</dbReference>
<dbReference type="InterPro" id="IPR040901">
    <property type="entry name" value="LIFR_N"/>
</dbReference>
<feature type="transmembrane region" description="Helical" evidence="11">
    <location>
        <begin position="816"/>
        <end position="842"/>
    </location>
</feature>
<feature type="domain" description="Fibronectin type-III" evidence="13">
    <location>
        <begin position="409"/>
        <end position="508"/>
    </location>
</feature>
<reference evidence="14" key="1">
    <citation type="submission" date="2025-08" db="UniProtKB">
        <authorList>
            <consortium name="Ensembl"/>
        </authorList>
    </citation>
    <scope>IDENTIFICATION</scope>
</reference>
<evidence type="ECO:0000256" key="5">
    <source>
        <dbReference type="ARBA" id="ARBA00022737"/>
    </source>
</evidence>
<dbReference type="Proteomes" id="UP000694569">
    <property type="component" value="Unplaced"/>
</dbReference>
<evidence type="ECO:0000313" key="14">
    <source>
        <dbReference type="Ensembl" id="ENSLLEP00000001713.1"/>
    </source>
</evidence>
<evidence type="ECO:0000256" key="10">
    <source>
        <dbReference type="SAM" id="MobiDB-lite"/>
    </source>
</evidence>
<evidence type="ECO:0000256" key="9">
    <source>
        <dbReference type="ARBA" id="ARBA00023180"/>
    </source>
</evidence>
<dbReference type="PANTHER" id="PTHR48423:SF1">
    <property type="entry name" value="INTERLEUKIN-27 RECEPTOR SUBUNIT ALPHA"/>
    <property type="match status" value="1"/>
</dbReference>
<dbReference type="CDD" id="cd00063">
    <property type="entry name" value="FN3"/>
    <property type="match status" value="3"/>
</dbReference>
<dbReference type="SUPFAM" id="SSF49265">
    <property type="entry name" value="Fibronectin type III"/>
    <property type="match status" value="4"/>
</dbReference>
<dbReference type="AlphaFoldDB" id="A0A8C5LL27"/>
<dbReference type="Ensembl" id="ENSLLET00000001793.1">
    <property type="protein sequence ID" value="ENSLLEP00000001713.1"/>
    <property type="gene ID" value="ENSLLEG00000001109.1"/>
</dbReference>
<evidence type="ECO:0000256" key="12">
    <source>
        <dbReference type="SAM" id="SignalP"/>
    </source>
</evidence>
<dbReference type="GO" id="GO:0005886">
    <property type="term" value="C:plasma membrane"/>
    <property type="evidence" value="ECO:0007669"/>
    <property type="project" value="UniProtKB-ARBA"/>
</dbReference>
<evidence type="ECO:0000256" key="1">
    <source>
        <dbReference type="ARBA" id="ARBA00004479"/>
    </source>
</evidence>
<keyword evidence="3 11" id="KW-0812">Transmembrane</keyword>
<gene>
    <name evidence="14" type="primary">LIFR</name>
</gene>
<organism evidence="14 15">
    <name type="scientific">Leptobrachium leishanense</name>
    <name type="common">Leishan spiny toad</name>
    <dbReference type="NCBI Taxonomy" id="445787"/>
    <lineage>
        <taxon>Eukaryota</taxon>
        <taxon>Metazoa</taxon>
        <taxon>Chordata</taxon>
        <taxon>Craniata</taxon>
        <taxon>Vertebrata</taxon>
        <taxon>Euteleostomi</taxon>
        <taxon>Amphibia</taxon>
        <taxon>Batrachia</taxon>
        <taxon>Anura</taxon>
        <taxon>Pelobatoidea</taxon>
        <taxon>Megophryidae</taxon>
        <taxon>Leptobrachium</taxon>
    </lineage>
</organism>
<feature type="region of interest" description="Disordered" evidence="10">
    <location>
        <begin position="993"/>
        <end position="1079"/>
    </location>
</feature>
<keyword evidence="5" id="KW-0677">Repeat</keyword>
<keyword evidence="15" id="KW-1185">Reference proteome</keyword>
<evidence type="ECO:0000259" key="13">
    <source>
        <dbReference type="PROSITE" id="PS50853"/>
    </source>
</evidence>
<proteinExistence type="inferred from homology"/>
<evidence type="ECO:0000256" key="2">
    <source>
        <dbReference type="ARBA" id="ARBA00008921"/>
    </source>
</evidence>
<dbReference type="FunFam" id="2.60.40.10:FF:000657">
    <property type="entry name" value="Leukemia inhibitory factor receptor"/>
    <property type="match status" value="1"/>
</dbReference>
<dbReference type="InterPro" id="IPR040817">
    <property type="entry name" value="LIFR_D2"/>
</dbReference>
<keyword evidence="6 11" id="KW-1133">Transmembrane helix</keyword>
<evidence type="ECO:0000256" key="6">
    <source>
        <dbReference type="ARBA" id="ARBA00022989"/>
    </source>
</evidence>
<feature type="compositionally biased region" description="Polar residues" evidence="10">
    <location>
        <begin position="1068"/>
        <end position="1079"/>
    </location>
</feature>
<dbReference type="PANTHER" id="PTHR48423">
    <property type="entry name" value="INTERLEUKIN-27 RECEPTOR SUBUNIT ALPHA"/>
    <property type="match status" value="1"/>
</dbReference>
<dbReference type="PROSITE" id="PS50853">
    <property type="entry name" value="FN3"/>
    <property type="match status" value="3"/>
</dbReference>
<dbReference type="PROSITE" id="PS51257">
    <property type="entry name" value="PROKAR_LIPOPROTEIN"/>
    <property type="match status" value="1"/>
</dbReference>
<evidence type="ECO:0000256" key="8">
    <source>
        <dbReference type="ARBA" id="ARBA00023170"/>
    </source>
</evidence>
<feature type="compositionally biased region" description="Polar residues" evidence="10">
    <location>
        <begin position="1032"/>
        <end position="1046"/>
    </location>
</feature>
<dbReference type="Pfam" id="PF17971">
    <property type="entry name" value="LIFR_D2"/>
    <property type="match status" value="1"/>
</dbReference>
<reference evidence="14" key="2">
    <citation type="submission" date="2025-09" db="UniProtKB">
        <authorList>
            <consortium name="Ensembl"/>
        </authorList>
    </citation>
    <scope>IDENTIFICATION</scope>
</reference>
<dbReference type="FunFam" id="2.60.40.10:FF:001289">
    <property type="entry name" value="Oncostatin-M-specific receptor subunit beta"/>
    <property type="match status" value="1"/>
</dbReference>
<evidence type="ECO:0000313" key="15">
    <source>
        <dbReference type="Proteomes" id="UP000694569"/>
    </source>
</evidence>
<dbReference type="Pfam" id="PF18207">
    <property type="entry name" value="LIFR_N"/>
    <property type="match status" value="1"/>
</dbReference>
<comment type="subcellular location">
    <subcellularLocation>
        <location evidence="1">Membrane</location>
        <topology evidence="1">Single-pass type I membrane protein</topology>
    </subcellularLocation>
</comment>
<evidence type="ECO:0000256" key="7">
    <source>
        <dbReference type="ARBA" id="ARBA00023136"/>
    </source>
</evidence>
<keyword evidence="4 12" id="KW-0732">Signal</keyword>
<feature type="chain" id="PRO_5034751481" evidence="12">
    <location>
        <begin position="25"/>
        <end position="1079"/>
    </location>
</feature>
<keyword evidence="9" id="KW-0325">Glycoprotein</keyword>
<protein>
    <submittedName>
        <fullName evidence="14">LIF receptor subunit alpha</fullName>
    </submittedName>
</protein>
<feature type="signal peptide" evidence="12">
    <location>
        <begin position="1"/>
        <end position="24"/>
    </location>
</feature>
<evidence type="ECO:0000256" key="4">
    <source>
        <dbReference type="ARBA" id="ARBA00022729"/>
    </source>
</evidence>
<comment type="similarity">
    <text evidence="2">Belongs to the type I cytokine receptor family. Type 2 subfamily.</text>
</comment>
<accession>A0A8C5LL27</accession>
<feature type="domain" description="Fibronectin type-III" evidence="13">
    <location>
        <begin position="707"/>
        <end position="816"/>
    </location>
</feature>